<keyword evidence="2" id="KW-1185">Reference proteome</keyword>
<evidence type="ECO:0000313" key="1">
    <source>
        <dbReference type="EMBL" id="KAK7039260.1"/>
    </source>
</evidence>
<proteinExistence type="predicted"/>
<reference evidence="1 2" key="1">
    <citation type="submission" date="2024-01" db="EMBL/GenBank/DDBJ databases">
        <title>A draft genome for a cacao thread blight-causing isolate of Paramarasmius palmivorus.</title>
        <authorList>
            <person name="Baruah I.K."/>
            <person name="Bukari Y."/>
            <person name="Amoako-Attah I."/>
            <person name="Meinhardt L.W."/>
            <person name="Bailey B.A."/>
            <person name="Cohen S.P."/>
        </authorList>
    </citation>
    <scope>NUCLEOTIDE SEQUENCE [LARGE SCALE GENOMIC DNA]</scope>
    <source>
        <strain evidence="1 2">GH-12</strain>
    </source>
</reference>
<name>A0AAW0CGL4_9AGAR</name>
<sequence>MANLVRTPKSGNEWTPYELLAYNIKVSICQSSADFFGSVPNTPLSQLDPNFVSGTLDSDGLSDHTYRLLQYLELASKAHPGQESAIDDFTKEILRALGYEERGNLLRSRYAIPFTVCGQARSAKTDICLFRASATILLVVQEDVSIVSGPDTEAQIVANAIAVFQHNNLARSRLGLEEISEMTIPCIAMIRTRPIFFKVPVTTALSDAVISAQYPSETTHISKFVLAPASGRLTEGMEKPEFRKVALQHLDAFRVIAKSMWEKWQV</sequence>
<dbReference type="AlphaFoldDB" id="A0AAW0CGL4"/>
<accession>A0AAW0CGL4</accession>
<dbReference type="Proteomes" id="UP001383192">
    <property type="component" value="Unassembled WGS sequence"/>
</dbReference>
<gene>
    <name evidence="1" type="primary">NDH51_2</name>
    <name evidence="1" type="ORF">VNI00_010165</name>
</gene>
<evidence type="ECO:0000313" key="2">
    <source>
        <dbReference type="Proteomes" id="UP001383192"/>
    </source>
</evidence>
<organism evidence="1 2">
    <name type="scientific">Paramarasmius palmivorus</name>
    <dbReference type="NCBI Taxonomy" id="297713"/>
    <lineage>
        <taxon>Eukaryota</taxon>
        <taxon>Fungi</taxon>
        <taxon>Dikarya</taxon>
        <taxon>Basidiomycota</taxon>
        <taxon>Agaricomycotina</taxon>
        <taxon>Agaricomycetes</taxon>
        <taxon>Agaricomycetidae</taxon>
        <taxon>Agaricales</taxon>
        <taxon>Marasmiineae</taxon>
        <taxon>Marasmiaceae</taxon>
        <taxon>Paramarasmius</taxon>
    </lineage>
</organism>
<comment type="caution">
    <text evidence="1">The sequence shown here is derived from an EMBL/GenBank/DDBJ whole genome shotgun (WGS) entry which is preliminary data.</text>
</comment>
<dbReference type="EMBL" id="JAYKXP010000039">
    <property type="protein sequence ID" value="KAK7039260.1"/>
    <property type="molecule type" value="Genomic_DNA"/>
</dbReference>
<protein>
    <submittedName>
        <fullName evidence="1">NADH dehydrogenase [ubiquinone] flavoprotein 1, mitochondrial</fullName>
    </submittedName>
</protein>